<proteinExistence type="evidence at transcript level"/>
<feature type="chain" id="PRO_5003679415" description="PAR1 protein" evidence="1">
    <location>
        <begin position="27"/>
        <end position="198"/>
    </location>
</feature>
<feature type="signal peptide" evidence="1">
    <location>
        <begin position="1"/>
        <end position="26"/>
    </location>
</feature>
<dbReference type="KEGG" id="lja:130720753"/>
<dbReference type="Pfam" id="PF06521">
    <property type="entry name" value="PAR1"/>
    <property type="match status" value="1"/>
</dbReference>
<dbReference type="GeneID" id="130720753"/>
<protein>
    <recommendedName>
        <fullName evidence="3">PAR1 protein</fullName>
    </recommendedName>
</protein>
<dbReference type="OrthoDB" id="772928at2759"/>
<organism evidence="2">
    <name type="scientific">Lotus japonicus</name>
    <name type="common">Lotus corniculatus var. japonicus</name>
    <dbReference type="NCBI Taxonomy" id="34305"/>
    <lineage>
        <taxon>Eukaryota</taxon>
        <taxon>Viridiplantae</taxon>
        <taxon>Streptophyta</taxon>
        <taxon>Embryophyta</taxon>
        <taxon>Tracheophyta</taxon>
        <taxon>Spermatophyta</taxon>
        <taxon>Magnoliopsida</taxon>
        <taxon>eudicotyledons</taxon>
        <taxon>Gunneridae</taxon>
        <taxon>Pentapetalae</taxon>
        <taxon>rosids</taxon>
        <taxon>fabids</taxon>
        <taxon>Fabales</taxon>
        <taxon>Fabaceae</taxon>
        <taxon>Papilionoideae</taxon>
        <taxon>50 kb inversion clade</taxon>
        <taxon>NPAAA clade</taxon>
        <taxon>Hologalegina</taxon>
        <taxon>robinioid clade</taxon>
        <taxon>Loteae</taxon>
        <taxon>Lotus</taxon>
    </lineage>
</organism>
<dbReference type="RefSeq" id="XP_057427430.1">
    <property type="nucleotide sequence ID" value="XM_057571447.1"/>
</dbReference>
<dbReference type="OMA" id="ESTFTHK"/>
<evidence type="ECO:0008006" key="3">
    <source>
        <dbReference type="Google" id="ProtNLM"/>
    </source>
</evidence>
<dbReference type="EMBL" id="BT141880">
    <property type="protein sequence ID" value="AFK41674.1"/>
    <property type="molecule type" value="mRNA"/>
</dbReference>
<dbReference type="PANTHER" id="PTHR33649:SF2">
    <property type="entry name" value="PAR1 PROTEIN"/>
    <property type="match status" value="1"/>
</dbReference>
<evidence type="ECO:0000256" key="1">
    <source>
        <dbReference type="SAM" id="SignalP"/>
    </source>
</evidence>
<dbReference type="AlphaFoldDB" id="I3SN32"/>
<name>I3SN32_LOTJA</name>
<evidence type="ECO:0000313" key="2">
    <source>
        <dbReference type="EMBL" id="AFK41674.1"/>
    </source>
</evidence>
<sequence length="198" mass="21296">MASNFSLMSLAILALTFSLAVQGTLGGIECENLSEETCSFAVSSGGKRCVLEKRVKRTGEEAYTCRTSEIEADKLKDHIETEQCVKACGLDRKSLGISSDSLLESRFTHQLCSPQCYQSCPNVVDLYFNLAAGEGVFLPMLCEAEGGNARRGMAELKSSGIVAPGPVHFVQFLATPPEPFNPVEFAAEPAATPSYPPY</sequence>
<accession>I3SN32</accession>
<keyword evidence="1" id="KW-0732">Signal</keyword>
<dbReference type="InterPro" id="IPR009489">
    <property type="entry name" value="PAR1"/>
</dbReference>
<dbReference type="PANTHER" id="PTHR33649">
    <property type="entry name" value="PAR1 PROTEIN"/>
    <property type="match status" value="1"/>
</dbReference>
<reference evidence="2" key="1">
    <citation type="submission" date="2012-05" db="EMBL/GenBank/DDBJ databases">
        <authorList>
            <person name="Krishnakumar V."/>
            <person name="Cheung F."/>
            <person name="Xiao Y."/>
            <person name="Chan A."/>
            <person name="Moskal W.A."/>
            <person name="Town C.D."/>
        </authorList>
    </citation>
    <scope>NUCLEOTIDE SEQUENCE</scope>
</reference>